<keyword evidence="6" id="KW-1185">Reference proteome</keyword>
<dbReference type="PROSITE" id="PS01124">
    <property type="entry name" value="HTH_ARAC_FAMILY_2"/>
    <property type="match status" value="1"/>
</dbReference>
<evidence type="ECO:0000313" key="6">
    <source>
        <dbReference type="Proteomes" id="UP000190852"/>
    </source>
</evidence>
<organism evidence="5 6">
    <name type="scientific">Parabacteroides chartae</name>
    <dbReference type="NCBI Taxonomy" id="1037355"/>
    <lineage>
        <taxon>Bacteria</taxon>
        <taxon>Pseudomonadati</taxon>
        <taxon>Bacteroidota</taxon>
        <taxon>Bacteroidia</taxon>
        <taxon>Bacteroidales</taxon>
        <taxon>Tannerellaceae</taxon>
        <taxon>Parabacteroides</taxon>
    </lineage>
</organism>
<dbReference type="EMBL" id="FUYQ01000012">
    <property type="protein sequence ID" value="SKB59448.1"/>
    <property type="molecule type" value="Genomic_DNA"/>
</dbReference>
<feature type="domain" description="HTH araC/xylS-type" evidence="4">
    <location>
        <begin position="179"/>
        <end position="277"/>
    </location>
</feature>
<evidence type="ECO:0000256" key="3">
    <source>
        <dbReference type="ARBA" id="ARBA00023163"/>
    </source>
</evidence>
<evidence type="ECO:0000256" key="1">
    <source>
        <dbReference type="ARBA" id="ARBA00023015"/>
    </source>
</evidence>
<dbReference type="GO" id="GO:0043565">
    <property type="term" value="F:sequence-specific DNA binding"/>
    <property type="evidence" value="ECO:0007669"/>
    <property type="project" value="InterPro"/>
</dbReference>
<protein>
    <submittedName>
        <fullName evidence="5">AraC-type DNA-binding protein</fullName>
    </submittedName>
</protein>
<evidence type="ECO:0000259" key="4">
    <source>
        <dbReference type="PROSITE" id="PS01124"/>
    </source>
</evidence>
<dbReference type="SMART" id="SM00342">
    <property type="entry name" value="HTH_ARAC"/>
    <property type="match status" value="1"/>
</dbReference>
<evidence type="ECO:0000256" key="2">
    <source>
        <dbReference type="ARBA" id="ARBA00023125"/>
    </source>
</evidence>
<dbReference type="GO" id="GO:0003700">
    <property type="term" value="F:DNA-binding transcription factor activity"/>
    <property type="evidence" value="ECO:0007669"/>
    <property type="project" value="InterPro"/>
</dbReference>
<dbReference type="InterPro" id="IPR009057">
    <property type="entry name" value="Homeodomain-like_sf"/>
</dbReference>
<dbReference type="Proteomes" id="UP000190852">
    <property type="component" value="Unassembled WGS sequence"/>
</dbReference>
<sequence length="282" mass="33378">MNFYHSMKKQENEIIVVKSLDNENIPTDFQKNYFTHIICHHGTGQFRLNNTVYKFSPNDIVILIPSLQIDDILFSPDFEATYLLISFGLMSNNNPDIGWGIKGFMFSKDNPVVSLSETDKERCLRNFFLLKEKYEDTYHRFRKEIVNLQVQIFVMEMWHIFNEKMEKRILSNEKGSIFEKFLQLVQMHCMQQREVEFYSNKLCITPKYLSEVCKKTSGKTSSEWIQNYTTQNLIMLLRNRDLSFTEIADTMNFSSQSFFSRYVSKTLGVTPSQFRLRLNDSI</sequence>
<dbReference type="PANTHER" id="PTHR43280:SF32">
    <property type="entry name" value="TRANSCRIPTIONAL REGULATORY PROTEIN"/>
    <property type="match status" value="1"/>
</dbReference>
<gene>
    <name evidence="5" type="ORF">SAMN05660349_01946</name>
</gene>
<dbReference type="InterPro" id="IPR018060">
    <property type="entry name" value="HTH_AraC"/>
</dbReference>
<dbReference type="SUPFAM" id="SSF46689">
    <property type="entry name" value="Homeodomain-like"/>
    <property type="match status" value="1"/>
</dbReference>
<keyword evidence="3" id="KW-0804">Transcription</keyword>
<dbReference type="AlphaFoldDB" id="A0A1T5CJ02"/>
<accession>A0A1T5CJ02</accession>
<name>A0A1T5CJ02_9BACT</name>
<proteinExistence type="predicted"/>
<dbReference type="Pfam" id="PF12833">
    <property type="entry name" value="HTH_18"/>
    <property type="match status" value="1"/>
</dbReference>
<keyword evidence="2 5" id="KW-0238">DNA-binding</keyword>
<reference evidence="6" key="1">
    <citation type="submission" date="2017-02" db="EMBL/GenBank/DDBJ databases">
        <authorList>
            <person name="Varghese N."/>
            <person name="Submissions S."/>
        </authorList>
    </citation>
    <scope>NUCLEOTIDE SEQUENCE [LARGE SCALE GENOMIC DNA]</scope>
    <source>
        <strain evidence="6">DSM 24967</strain>
    </source>
</reference>
<keyword evidence="1" id="KW-0805">Transcription regulation</keyword>
<dbReference type="Gene3D" id="1.10.10.60">
    <property type="entry name" value="Homeodomain-like"/>
    <property type="match status" value="1"/>
</dbReference>
<evidence type="ECO:0000313" key="5">
    <source>
        <dbReference type="EMBL" id="SKB59448.1"/>
    </source>
</evidence>
<dbReference type="PANTHER" id="PTHR43280">
    <property type="entry name" value="ARAC-FAMILY TRANSCRIPTIONAL REGULATOR"/>
    <property type="match status" value="1"/>
</dbReference>